<reference evidence="3" key="1">
    <citation type="journal article" date="2023" name="IScience">
        <title>Live-bearing cockroach genome reveals convergent evolutionary mechanisms linked to viviparity in insects and beyond.</title>
        <authorList>
            <person name="Fouks B."/>
            <person name="Harrison M.C."/>
            <person name="Mikhailova A.A."/>
            <person name="Marchal E."/>
            <person name="English S."/>
            <person name="Carruthers M."/>
            <person name="Jennings E.C."/>
            <person name="Chiamaka E.L."/>
            <person name="Frigard R.A."/>
            <person name="Pippel M."/>
            <person name="Attardo G.M."/>
            <person name="Benoit J.B."/>
            <person name="Bornberg-Bauer E."/>
            <person name="Tobe S.S."/>
        </authorList>
    </citation>
    <scope>NUCLEOTIDE SEQUENCE</scope>
    <source>
        <strain evidence="3">Stay&amp;Tobe</strain>
    </source>
</reference>
<comment type="caution">
    <text evidence="3">The sequence shown here is derived from an EMBL/GenBank/DDBJ whole genome shotgun (WGS) entry which is preliminary data.</text>
</comment>
<protein>
    <recommendedName>
        <fullName evidence="2">F-box domain-containing protein</fullName>
    </recommendedName>
</protein>
<dbReference type="PROSITE" id="PS50181">
    <property type="entry name" value="FBOX"/>
    <property type="match status" value="1"/>
</dbReference>
<evidence type="ECO:0000313" key="4">
    <source>
        <dbReference type="Proteomes" id="UP001233999"/>
    </source>
</evidence>
<evidence type="ECO:0000256" key="1">
    <source>
        <dbReference type="SAM" id="MobiDB-lite"/>
    </source>
</evidence>
<dbReference type="InterPro" id="IPR001810">
    <property type="entry name" value="F-box_dom"/>
</dbReference>
<feature type="region of interest" description="Disordered" evidence="1">
    <location>
        <begin position="347"/>
        <end position="366"/>
    </location>
</feature>
<sequence>MDSKKKCRRIDDVAIPGSSTSTSASVSVCFPFGNIGITDLPKDVLSEVFQYFSYENVAVQLRPVCRQFSIVATSVLNSGFAKLGPKISRAMVCTETGMNLAESETEVLIMSRCYNALEIIKNEYLLLRAVTWRYVCNPFTPAEPLACLYPGELLDSFIKLLRLSGDSPTELSKDFIYRNIITSDLGKLRDQAKKFMNHFEKYTERKINYNYCVSGTKIIDLLDTFMNTDGRKNTYKQVEETPETGYCRITAYYRVKRSWFTALKVLDEGERNWSDEQRYMYMRLRRLIANNNVYILEQMHTERQNTLQLITNSCQSSTYSGYGEYGGYFFFYGNMNLRAFQANYRSNNENENSSDSDDEGSVPVPSTIPPQSCLDLEFTAEIDCPFELAPVKYLEEYGKSDPDSRYDVMIKSLMTNYSKPKFKLTLEIFCPVSLENRLPFVFNWNVSSEDFENLDTSFLRDNYISIPIDKSQNSDP</sequence>
<accession>A0AAD8E4V7</accession>
<reference evidence="3" key="2">
    <citation type="submission" date="2023-05" db="EMBL/GenBank/DDBJ databases">
        <authorList>
            <person name="Fouks B."/>
        </authorList>
    </citation>
    <scope>NUCLEOTIDE SEQUENCE</scope>
    <source>
        <strain evidence="3">Stay&amp;Tobe</strain>
        <tissue evidence="3">Testes</tissue>
    </source>
</reference>
<feature type="domain" description="F-box" evidence="2">
    <location>
        <begin position="34"/>
        <end position="83"/>
    </location>
</feature>
<dbReference type="AlphaFoldDB" id="A0AAD8E4V7"/>
<evidence type="ECO:0000313" key="3">
    <source>
        <dbReference type="EMBL" id="KAJ9577345.1"/>
    </source>
</evidence>
<organism evidence="3 4">
    <name type="scientific">Diploptera punctata</name>
    <name type="common">Pacific beetle cockroach</name>
    <dbReference type="NCBI Taxonomy" id="6984"/>
    <lineage>
        <taxon>Eukaryota</taxon>
        <taxon>Metazoa</taxon>
        <taxon>Ecdysozoa</taxon>
        <taxon>Arthropoda</taxon>
        <taxon>Hexapoda</taxon>
        <taxon>Insecta</taxon>
        <taxon>Pterygota</taxon>
        <taxon>Neoptera</taxon>
        <taxon>Polyneoptera</taxon>
        <taxon>Dictyoptera</taxon>
        <taxon>Blattodea</taxon>
        <taxon>Blaberoidea</taxon>
        <taxon>Blaberidae</taxon>
        <taxon>Diplopterinae</taxon>
        <taxon>Diploptera</taxon>
    </lineage>
</organism>
<dbReference type="EMBL" id="JASPKZ010009365">
    <property type="protein sequence ID" value="KAJ9577345.1"/>
    <property type="molecule type" value="Genomic_DNA"/>
</dbReference>
<keyword evidence="4" id="KW-1185">Reference proteome</keyword>
<dbReference type="Proteomes" id="UP001233999">
    <property type="component" value="Unassembled WGS sequence"/>
</dbReference>
<evidence type="ECO:0000259" key="2">
    <source>
        <dbReference type="PROSITE" id="PS50181"/>
    </source>
</evidence>
<proteinExistence type="predicted"/>
<gene>
    <name evidence="3" type="ORF">L9F63_006089</name>
</gene>
<name>A0AAD8E4V7_DIPPU</name>